<proteinExistence type="predicted"/>
<reference evidence="1 2" key="1">
    <citation type="submission" date="2018-10" db="EMBL/GenBank/DDBJ databases">
        <title>Pan-genome distribution and transcriptional activeness of fungal secondary metabolism genes in Aspergillus section Fumigati.</title>
        <authorList>
            <person name="Takahashi H."/>
            <person name="Umemura M."/>
            <person name="Ninomiya A."/>
            <person name="Kusuya Y."/>
            <person name="Urayama S."/>
            <person name="Shimizu M."/>
            <person name="Watanabe A."/>
            <person name="Kamei K."/>
            <person name="Yaguchi T."/>
            <person name="Hagiwara D."/>
        </authorList>
    </citation>
    <scope>NUCLEOTIDE SEQUENCE [LARGE SCALE GENOMIC DNA]</scope>
    <source>
        <strain evidence="1 2">IFM 55266</strain>
    </source>
</reference>
<dbReference type="RefSeq" id="XP_043157706.1">
    <property type="nucleotide sequence ID" value="XM_043301771.1"/>
</dbReference>
<comment type="caution">
    <text evidence="1">The sequence shown here is derived from an EMBL/GenBank/DDBJ whole genome shotgun (WGS) entry which is preliminary data.</text>
</comment>
<evidence type="ECO:0000313" key="1">
    <source>
        <dbReference type="EMBL" id="GIJ86960.1"/>
    </source>
</evidence>
<accession>A0A9P3BA07</accession>
<protein>
    <submittedName>
        <fullName evidence="1">Uncharacterized protein</fullName>
    </submittedName>
</protein>
<sequence>MGSFALGRSLHQYTNTRRLERWSNEEKVIALYFASRYISHAAVSSLLSRRGYWRTPPAVKYKVKNIIDGDPSLWSPEEQWNVNAVDQWMDMTLGSHQAVNQLIVFTAEDADIVAKYQSVEEILTSFHELEARRQIR</sequence>
<gene>
    <name evidence="1" type="ORF">Asppvi_005859</name>
</gene>
<keyword evidence="2" id="KW-1185">Reference proteome</keyword>
<organism evidence="1 2">
    <name type="scientific">Aspergillus pseudoviridinutans</name>
    <dbReference type="NCBI Taxonomy" id="1517512"/>
    <lineage>
        <taxon>Eukaryota</taxon>
        <taxon>Fungi</taxon>
        <taxon>Dikarya</taxon>
        <taxon>Ascomycota</taxon>
        <taxon>Pezizomycotina</taxon>
        <taxon>Eurotiomycetes</taxon>
        <taxon>Eurotiomycetidae</taxon>
        <taxon>Eurotiales</taxon>
        <taxon>Aspergillaceae</taxon>
        <taxon>Aspergillus</taxon>
        <taxon>Aspergillus subgen. Fumigati</taxon>
    </lineage>
</organism>
<dbReference type="GeneID" id="67004470"/>
<dbReference type="AlphaFoldDB" id="A0A9P3BA07"/>
<dbReference type="OrthoDB" id="4243235at2759"/>
<dbReference type="Proteomes" id="UP001043456">
    <property type="component" value="Unassembled WGS sequence"/>
</dbReference>
<evidence type="ECO:0000313" key="2">
    <source>
        <dbReference type="Proteomes" id="UP001043456"/>
    </source>
</evidence>
<name>A0A9P3BA07_9EURO</name>
<dbReference type="EMBL" id="BHVY01000004">
    <property type="protein sequence ID" value="GIJ86960.1"/>
    <property type="molecule type" value="Genomic_DNA"/>
</dbReference>